<dbReference type="Proteomes" id="UP001154114">
    <property type="component" value="Chromosome 25"/>
</dbReference>
<keyword evidence="1" id="KW-0175">Coiled coil</keyword>
<reference evidence="3" key="1">
    <citation type="submission" date="2021-12" db="EMBL/GenBank/DDBJ databases">
        <authorList>
            <person name="King R."/>
        </authorList>
    </citation>
    <scope>NUCLEOTIDE SEQUENCE</scope>
</reference>
<sequence>MEFQNVTLRRNKTTANESLNLSSISTTSDYLAKSLPDLSTGQLFNEDIERYKDEIEKLKEELAIAHNEIDNLTIEKNNLQLQFYEQKQKNEQLKQICTNSPSTLKKTKSKQKASKKLQQRTSNLNMSCNDLDLIPDNNVDLSTIDVANSKLQLKASEMQNSPRYSEMSHEDTKQKTLEIPRNCSFQQNIVQEEQLSSSQLVPTNISFQSVITRQGAQRKTLTNSLIKKRVFIFGGQSCSGLTKHLITSRHDNPYTKYQFISIIKSHASTEEILNSAKLFEITENDRIVLFIGQNDSNPFKVKAELCYFLKCILCPVFVLRVFRNKHINEFKLNNMLRMICKQFSGCTYVNVDYKNSYNIFRDLCYNINYALDQTDYDLTFLTATNKILHRVHTDKIIHTKSKKLTNEQSTQTDTAVNTTPQDFPLNNNLFRI</sequence>
<dbReference type="OrthoDB" id="7490061at2759"/>
<evidence type="ECO:0000256" key="1">
    <source>
        <dbReference type="SAM" id="Coils"/>
    </source>
</evidence>
<accession>A0A9N8KYC4</accession>
<dbReference type="AlphaFoldDB" id="A0A9N8KYC4"/>
<protein>
    <submittedName>
        <fullName evidence="3">Uncharacterized protein</fullName>
    </submittedName>
</protein>
<gene>
    <name evidence="3" type="ORF">CINC_LOCUS8183</name>
</gene>
<evidence type="ECO:0000313" key="3">
    <source>
        <dbReference type="EMBL" id="CAD0205884.1"/>
    </source>
</evidence>
<evidence type="ECO:0000256" key="2">
    <source>
        <dbReference type="SAM" id="MobiDB-lite"/>
    </source>
</evidence>
<dbReference type="EMBL" id="LR824028">
    <property type="protein sequence ID" value="CAD0205884.1"/>
    <property type="molecule type" value="Genomic_DNA"/>
</dbReference>
<organism evidence="3 4">
    <name type="scientific">Chrysodeixis includens</name>
    <name type="common">Soybean looper</name>
    <name type="synonym">Pseudoplusia includens</name>
    <dbReference type="NCBI Taxonomy" id="689277"/>
    <lineage>
        <taxon>Eukaryota</taxon>
        <taxon>Metazoa</taxon>
        <taxon>Ecdysozoa</taxon>
        <taxon>Arthropoda</taxon>
        <taxon>Hexapoda</taxon>
        <taxon>Insecta</taxon>
        <taxon>Pterygota</taxon>
        <taxon>Neoptera</taxon>
        <taxon>Endopterygota</taxon>
        <taxon>Lepidoptera</taxon>
        <taxon>Glossata</taxon>
        <taxon>Ditrysia</taxon>
        <taxon>Noctuoidea</taxon>
        <taxon>Noctuidae</taxon>
        <taxon>Plusiinae</taxon>
        <taxon>Chrysodeixis</taxon>
    </lineage>
</organism>
<feature type="coiled-coil region" evidence="1">
    <location>
        <begin position="41"/>
        <end position="82"/>
    </location>
</feature>
<evidence type="ECO:0000313" key="4">
    <source>
        <dbReference type="Proteomes" id="UP001154114"/>
    </source>
</evidence>
<keyword evidence="4" id="KW-1185">Reference proteome</keyword>
<feature type="region of interest" description="Disordered" evidence="2">
    <location>
        <begin position="100"/>
        <end position="120"/>
    </location>
</feature>
<feature type="compositionally biased region" description="Basic residues" evidence="2">
    <location>
        <begin position="105"/>
        <end position="118"/>
    </location>
</feature>
<name>A0A9N8KYC4_CHRIL</name>
<proteinExistence type="predicted"/>